<gene>
    <name evidence="3" type="ORF">FD30_GL000853</name>
</gene>
<sequence length="298" mass="34717">MTAQHKLAYQNIQEIGANSHGAQAIILRKLGLSRQAYHQWLQREPTPWAQQEELLKGKMTKLFKQHRQCIGAGKMKLYLEHDESIDFYVSLKRVKRLMTVLHFKCQSRIKKHHRVKQEEQEVRDSILNQQFDQSTKPNQVWLSDSTEVRYGANGEHKVRLCGVLDLHGRYLLAYHLSPTETSEAMIETFDQAFQNAGDVHPLVHTDRGSAFTSKAFNGFMTDHQVIRSMSRPGTPYDNAPIERWWNEFKLNWLASHPMPKTKQELIGLIEAGVYYFNYIDRTTQRNGFTANEYRREAA</sequence>
<evidence type="ECO:0000256" key="1">
    <source>
        <dbReference type="ARBA" id="ARBA00002286"/>
    </source>
</evidence>
<comment type="function">
    <text evidence="1">Involved in the transposition of the insertion sequence.</text>
</comment>
<dbReference type="PROSITE" id="PS50994">
    <property type="entry name" value="INTEGRASE"/>
    <property type="match status" value="1"/>
</dbReference>
<proteinExistence type="predicted"/>
<dbReference type="InterPro" id="IPR048020">
    <property type="entry name" value="Transpos_IS3"/>
</dbReference>
<dbReference type="Pfam" id="PF13276">
    <property type="entry name" value="HTH_21"/>
    <property type="match status" value="1"/>
</dbReference>
<dbReference type="NCBIfam" id="NF033516">
    <property type="entry name" value="transpos_IS3"/>
    <property type="match status" value="1"/>
</dbReference>
<dbReference type="OrthoDB" id="9781005at2"/>
<dbReference type="PANTHER" id="PTHR46889">
    <property type="entry name" value="TRANSPOSASE INSF FOR INSERTION SEQUENCE IS3B-RELATED"/>
    <property type="match status" value="1"/>
</dbReference>
<dbReference type="STRING" id="1423773.FD30_GL000853"/>
<accession>A0A0R1JZ65</accession>
<dbReference type="InterPro" id="IPR025948">
    <property type="entry name" value="HTH-like_dom"/>
</dbReference>
<dbReference type="InterPro" id="IPR001584">
    <property type="entry name" value="Integrase_cat-core"/>
</dbReference>
<name>A0A0R1JZ65_9LACO</name>
<dbReference type="InterPro" id="IPR050900">
    <property type="entry name" value="Transposase_IS3/IS150/IS904"/>
</dbReference>
<evidence type="ECO:0000313" key="3">
    <source>
        <dbReference type="EMBL" id="KRK73106.1"/>
    </source>
</evidence>
<dbReference type="RefSeq" id="WP_056944855.1">
    <property type="nucleotide sequence ID" value="NZ_AZDT01000063.1"/>
</dbReference>
<dbReference type="SUPFAM" id="SSF53098">
    <property type="entry name" value="Ribonuclease H-like"/>
    <property type="match status" value="1"/>
</dbReference>
<reference evidence="3 4" key="1">
    <citation type="journal article" date="2015" name="Genome Announc.">
        <title>Expanding the biotechnology potential of lactobacilli through comparative genomics of 213 strains and associated genera.</title>
        <authorList>
            <person name="Sun Z."/>
            <person name="Harris H.M."/>
            <person name="McCann A."/>
            <person name="Guo C."/>
            <person name="Argimon S."/>
            <person name="Zhang W."/>
            <person name="Yang X."/>
            <person name="Jeffery I.B."/>
            <person name="Cooney J.C."/>
            <person name="Kagawa T.F."/>
            <person name="Liu W."/>
            <person name="Song Y."/>
            <person name="Salvetti E."/>
            <person name="Wrobel A."/>
            <person name="Rasinkangas P."/>
            <person name="Parkhill J."/>
            <person name="Rea M.C."/>
            <person name="O'Sullivan O."/>
            <person name="Ritari J."/>
            <person name="Douillard F.P."/>
            <person name="Paul Ross R."/>
            <person name="Yang R."/>
            <person name="Briner A.E."/>
            <person name="Felis G.E."/>
            <person name="de Vos W.M."/>
            <person name="Barrangou R."/>
            <person name="Klaenhammer T.R."/>
            <person name="Caufield P.W."/>
            <person name="Cui Y."/>
            <person name="Zhang H."/>
            <person name="O'Toole P.W."/>
        </authorList>
    </citation>
    <scope>NUCLEOTIDE SEQUENCE [LARGE SCALE GENOMIC DNA]</scope>
    <source>
        <strain evidence="3 4">DSM 19117</strain>
    </source>
</reference>
<dbReference type="Proteomes" id="UP000051162">
    <property type="component" value="Unassembled WGS sequence"/>
</dbReference>
<dbReference type="Gene3D" id="3.30.420.10">
    <property type="entry name" value="Ribonuclease H-like superfamily/Ribonuclease H"/>
    <property type="match status" value="1"/>
</dbReference>
<dbReference type="PANTHER" id="PTHR46889:SF5">
    <property type="entry name" value="INTEGRASE PROTEIN"/>
    <property type="match status" value="1"/>
</dbReference>
<evidence type="ECO:0000259" key="2">
    <source>
        <dbReference type="PROSITE" id="PS50994"/>
    </source>
</evidence>
<organism evidence="3 4">
    <name type="scientific">Levilactobacillus namurensis DSM 19117</name>
    <dbReference type="NCBI Taxonomy" id="1423773"/>
    <lineage>
        <taxon>Bacteria</taxon>
        <taxon>Bacillati</taxon>
        <taxon>Bacillota</taxon>
        <taxon>Bacilli</taxon>
        <taxon>Lactobacillales</taxon>
        <taxon>Lactobacillaceae</taxon>
        <taxon>Levilactobacillus</taxon>
    </lineage>
</organism>
<dbReference type="GO" id="GO:0003676">
    <property type="term" value="F:nucleic acid binding"/>
    <property type="evidence" value="ECO:0007669"/>
    <property type="project" value="InterPro"/>
</dbReference>
<dbReference type="AlphaFoldDB" id="A0A0R1JZ65"/>
<dbReference type="GO" id="GO:0015074">
    <property type="term" value="P:DNA integration"/>
    <property type="evidence" value="ECO:0007669"/>
    <property type="project" value="InterPro"/>
</dbReference>
<comment type="caution">
    <text evidence="3">The sequence shown here is derived from an EMBL/GenBank/DDBJ whole genome shotgun (WGS) entry which is preliminary data.</text>
</comment>
<dbReference type="InterPro" id="IPR036397">
    <property type="entry name" value="RNaseH_sf"/>
</dbReference>
<evidence type="ECO:0000313" key="4">
    <source>
        <dbReference type="Proteomes" id="UP000051162"/>
    </source>
</evidence>
<dbReference type="GeneID" id="84783650"/>
<dbReference type="PATRIC" id="fig|1423773.3.peg.878"/>
<dbReference type="Pfam" id="PF00665">
    <property type="entry name" value="rve"/>
    <property type="match status" value="1"/>
</dbReference>
<dbReference type="InterPro" id="IPR012337">
    <property type="entry name" value="RNaseH-like_sf"/>
</dbReference>
<dbReference type="EMBL" id="AZDT01000063">
    <property type="protein sequence ID" value="KRK73106.1"/>
    <property type="molecule type" value="Genomic_DNA"/>
</dbReference>
<feature type="domain" description="Integrase catalytic" evidence="2">
    <location>
        <begin position="133"/>
        <end position="298"/>
    </location>
</feature>
<protein>
    <recommendedName>
        <fullName evidence="2">Integrase catalytic domain-containing protein</fullName>
    </recommendedName>
</protein>
<keyword evidence="4" id="KW-1185">Reference proteome</keyword>